<sequence length="133" mass="15721">MTEKTLIQLCKMILAKLGFESETFVSLVEKWRFFIDECECGYQWDYSEYLSEIRARHLIQQLLNNEEVAKAEEFQELIVDLGNLDQKFRELLQPEVLLEEGEGWWDKGVLKKAGEDYCQYMYDAHGINVVKID</sequence>
<comment type="caution">
    <text evidence="1">The sequence shown here is derived from an EMBL/GenBank/DDBJ whole genome shotgun (WGS) entry which is preliminary data.</text>
</comment>
<dbReference type="EMBL" id="AEIU01000060">
    <property type="protein sequence ID" value="EFP97247.1"/>
    <property type="molecule type" value="Genomic_DNA"/>
</dbReference>
<accession>E3BI46</accession>
<dbReference type="STRING" id="796620.VIBC2010_09442"/>
<name>E3BI46_9VIBR</name>
<dbReference type="AlphaFoldDB" id="E3BI46"/>
<dbReference type="Proteomes" id="UP000002943">
    <property type="component" value="Unassembled WGS sequence"/>
</dbReference>
<dbReference type="OrthoDB" id="4178485at2"/>
<gene>
    <name evidence="1" type="ORF">VIBC2010_09442</name>
</gene>
<evidence type="ECO:0000313" key="2">
    <source>
        <dbReference type="Proteomes" id="UP000002943"/>
    </source>
</evidence>
<keyword evidence="2" id="KW-1185">Reference proteome</keyword>
<dbReference type="RefSeq" id="WP_009600677.1">
    <property type="nucleotide sequence ID" value="NZ_AEIU01000060.1"/>
</dbReference>
<evidence type="ECO:0000313" key="1">
    <source>
        <dbReference type="EMBL" id="EFP97247.1"/>
    </source>
</evidence>
<organism evidence="1 2">
    <name type="scientific">Vibrio caribbeanicus ATCC BAA-2122</name>
    <dbReference type="NCBI Taxonomy" id="796620"/>
    <lineage>
        <taxon>Bacteria</taxon>
        <taxon>Pseudomonadati</taxon>
        <taxon>Pseudomonadota</taxon>
        <taxon>Gammaproteobacteria</taxon>
        <taxon>Vibrionales</taxon>
        <taxon>Vibrionaceae</taxon>
        <taxon>Vibrio</taxon>
    </lineage>
</organism>
<reference evidence="1 2" key="1">
    <citation type="journal article" date="2012" name="Int. J. Syst. Evol. Microbiol.">
        <title>Vibrio caribbeanicus sp. nov., isolated from the marine sponge Scleritoderma cyanea.</title>
        <authorList>
            <person name="Hoffmann M."/>
            <person name="Monday S.R."/>
            <person name="Allard M.W."/>
            <person name="Strain E.A."/>
            <person name="Whittaker P."/>
            <person name="Naum M."/>
            <person name="McCarthy P.J."/>
            <person name="Lopez J.V."/>
            <person name="Fischer M."/>
            <person name="Brown E.W."/>
        </authorList>
    </citation>
    <scope>NUCLEOTIDE SEQUENCE [LARGE SCALE GENOMIC DNA]</scope>
    <source>
        <strain evidence="1 2">ATCC BAA-2122</strain>
    </source>
</reference>
<proteinExistence type="predicted"/>
<protein>
    <submittedName>
        <fullName evidence="1">Uncharacterized protein</fullName>
    </submittedName>
</protein>